<feature type="compositionally biased region" description="Basic and acidic residues" evidence="1">
    <location>
        <begin position="198"/>
        <end position="208"/>
    </location>
</feature>
<name>B0DJ77_LACBS</name>
<sequence length="1427" mass="155490">MPPRTSKNSANVPTSPPKSPPKSRRSPRKRAASSVDASVEPAAKKVAMDSEVGETGGEGEDNEGGATGKKGDKGNNKAAGKKGKKGIMKSSAKPVKAAVEKAAAGQSTPTSRASSVKAAAEKAAADHLTKTQKILLDSGAAIAPPPRPVQEATTVVSSTNELQTIIEKQAPAVVKTPRQRVTEVPEGETSAEEGMTDDEVKDKGKGRDMANIGEVSGSGSESGDQDELKGQGDGEDEGEEDGEDEGEDEGGKDGEEEGEDEGEEEGGDDDEVEGEKDKESGDDVEKVEEDAGKVKDAGVDQDVEMVDINKVGTVAETTVSVATAAMANTIEVTTLEEMAVTLDDLQGASKTIGGFARGNAVGNTYGFGDEPLVDLPALQQKGKIMVYISSSDPSTVVPTETPPSFQKMLAISHMSKPLFDALGKKWPTIKNPEYTIFVHDIVWTLLGSFEEITSVEGDEEITWHTENNKPVIQILLSNFTLPSLSSTIVVASAASPGLPVAAAATTSQLVPVVAGPPQGVRVHFTQEQTAMADALEIPVALRRAGNALKLQEHYTRYLALLEAEKKFKKMQKDGTWPAELRLPVGREIPNLFIGKSTWHDYWTKIFPHIAEYPEMVKWLSNDEDSMETEELFGVKMKAYHFAELLAWVQNGGSLIKPKKGAAKEASAGTSKKSSTSKKPAGSAKKVATSKSGSSKRKYSLNLLVLLVLCYYLDGLAGNLSGLVFMIACTAFSSQLSLLLWMAFLIPHALASPQSAPFPDIGFQDFSEFIINNFGDKISLPTVMMMLLSMTNNTELLSLHFKQSPGSKATSWIKCLARAIIEQLGDNDADTLFSENELSMFKNATARESNVSSLAVKLVEFSHLLGLYPYNNKQKFTGTLQHISHSSIQPALLICPNSSVCLTAGCGRCFLKQNTQTRHIPRVTLIKGTEVFKNVQLLSGYCNNCETIYYADHEHTALTADTEAMQLYLNSALYIKVGQKLWVDRKFSTSVINGTYHLHASTSGWANYFNDTYGNDCITLSRCQVWAAFMQESIRQASEISGVDFVTRDVSSIEEVTEDAFAALGNDGLIQPAKGHACAECSQPYQATSDVVLNPNNDPSTSAQNTVQMRNVTMRVIDGMVNGTKHCAADGCIGDLLNYRGGALCRVHEHEFGNRCRVRDCTETLVRPTKACAAHQSVWNKYLLDHSAASLAGSKRMLNRQQENLEWNPRSEHEVQPHDQPAPEPKKLKHFFGPATFYCVETICYPCGVVEAWAKFAKSESESNILAFMKKVYPTKESHPDYICIDKACKVLKHMAAQGHWDEWSETTRLIVDTFHYGKHWKEDILCRTWCNPAPTDGSAPNLVIKAIASDGSTYDKRAFNTQACEQLNAWLGGFESILKRMIPQNYNWFIHTMLSYHTRKVIARQAKKAAKGMQEEEGGDTDNDEAE</sequence>
<keyword evidence="5" id="KW-1185">Reference proteome</keyword>
<feature type="compositionally biased region" description="Polar residues" evidence="1">
    <location>
        <begin position="1"/>
        <end position="13"/>
    </location>
</feature>
<organism evidence="5">
    <name type="scientific">Laccaria bicolor (strain S238N-H82 / ATCC MYA-4686)</name>
    <name type="common">Bicoloured deceiver</name>
    <name type="synonym">Laccaria laccata var. bicolor</name>
    <dbReference type="NCBI Taxonomy" id="486041"/>
    <lineage>
        <taxon>Eukaryota</taxon>
        <taxon>Fungi</taxon>
        <taxon>Dikarya</taxon>
        <taxon>Basidiomycota</taxon>
        <taxon>Agaricomycotina</taxon>
        <taxon>Agaricomycetes</taxon>
        <taxon>Agaricomycetidae</taxon>
        <taxon>Agaricales</taxon>
        <taxon>Agaricineae</taxon>
        <taxon>Hydnangiaceae</taxon>
        <taxon>Laccaria</taxon>
    </lineage>
</organism>
<dbReference type="HOGENOM" id="CLU_004966_6_2_1"/>
<dbReference type="GeneID" id="6079580"/>
<gene>
    <name evidence="4" type="ORF">LACBIDRAFT_303252</name>
</gene>
<feature type="compositionally biased region" description="Low complexity" evidence="1">
    <location>
        <begin position="213"/>
        <end position="222"/>
    </location>
</feature>
<feature type="compositionally biased region" description="Low complexity" evidence="1">
    <location>
        <begin position="89"/>
        <end position="104"/>
    </location>
</feature>
<evidence type="ECO:0000313" key="5">
    <source>
        <dbReference type="Proteomes" id="UP000001194"/>
    </source>
</evidence>
<evidence type="ECO:0000259" key="3">
    <source>
        <dbReference type="Pfam" id="PF18721"/>
    </source>
</evidence>
<dbReference type="InterPro" id="IPR040898">
    <property type="entry name" value="CxC6"/>
</dbReference>
<feature type="compositionally biased region" description="Low complexity" evidence="1">
    <location>
        <begin position="665"/>
        <end position="685"/>
    </location>
</feature>
<feature type="domain" description="CxC6 like cysteine cluster associated with KDZ" evidence="3">
    <location>
        <begin position="1115"/>
        <end position="1180"/>
    </location>
</feature>
<proteinExistence type="predicted"/>
<feature type="compositionally biased region" description="Acidic residues" evidence="1">
    <location>
        <begin position="233"/>
        <end position="274"/>
    </location>
</feature>
<feature type="domain" description="CxC5 like cysteine cluster associated with KDZ" evidence="2">
    <location>
        <begin position="889"/>
        <end position="1012"/>
    </location>
</feature>
<feature type="compositionally biased region" description="Acidic residues" evidence="1">
    <location>
        <begin position="1415"/>
        <end position="1427"/>
    </location>
</feature>
<feature type="region of interest" description="Disordered" evidence="1">
    <location>
        <begin position="1"/>
        <end position="119"/>
    </location>
</feature>
<dbReference type="EMBL" id="DS547113">
    <property type="protein sequence ID" value="EDR05472.1"/>
    <property type="molecule type" value="Genomic_DNA"/>
</dbReference>
<evidence type="ECO:0000313" key="4">
    <source>
        <dbReference type="EMBL" id="EDR05472.1"/>
    </source>
</evidence>
<feature type="region of interest" description="Disordered" evidence="1">
    <location>
        <begin position="165"/>
        <end position="298"/>
    </location>
</feature>
<feature type="region of interest" description="Disordered" evidence="1">
    <location>
        <begin position="665"/>
        <end position="688"/>
    </location>
</feature>
<dbReference type="OrthoDB" id="2527272at2759"/>
<dbReference type="Proteomes" id="UP000001194">
    <property type="component" value="Unassembled WGS sequence"/>
</dbReference>
<dbReference type="Pfam" id="PF18721">
    <property type="entry name" value="CxC6"/>
    <property type="match status" value="1"/>
</dbReference>
<dbReference type="Pfam" id="PF18718">
    <property type="entry name" value="CxC5"/>
    <property type="match status" value="1"/>
</dbReference>
<dbReference type="InterPro" id="IPR041539">
    <property type="entry name" value="CxC5"/>
</dbReference>
<evidence type="ECO:0000256" key="1">
    <source>
        <dbReference type="SAM" id="MobiDB-lite"/>
    </source>
</evidence>
<accession>B0DJ77</accession>
<dbReference type="STRING" id="486041.B0DJ77"/>
<protein>
    <submittedName>
        <fullName evidence="4">Predicted protein</fullName>
    </submittedName>
</protein>
<feature type="compositionally biased region" description="Acidic residues" evidence="1">
    <location>
        <begin position="185"/>
        <end position="197"/>
    </location>
</feature>
<dbReference type="RefSeq" id="XP_001884030.1">
    <property type="nucleotide sequence ID" value="XM_001883995.1"/>
</dbReference>
<dbReference type="KEGG" id="lbc:LACBIDRAFT_303252"/>
<reference evidence="4 5" key="1">
    <citation type="journal article" date="2008" name="Nature">
        <title>The genome of Laccaria bicolor provides insights into mycorrhizal symbiosis.</title>
        <authorList>
            <person name="Martin F."/>
            <person name="Aerts A."/>
            <person name="Ahren D."/>
            <person name="Brun A."/>
            <person name="Danchin E.G.J."/>
            <person name="Duchaussoy F."/>
            <person name="Gibon J."/>
            <person name="Kohler A."/>
            <person name="Lindquist E."/>
            <person name="Pereda V."/>
            <person name="Salamov A."/>
            <person name="Shapiro H.J."/>
            <person name="Wuyts J."/>
            <person name="Blaudez D."/>
            <person name="Buee M."/>
            <person name="Brokstein P."/>
            <person name="Canbaeck B."/>
            <person name="Cohen D."/>
            <person name="Courty P.E."/>
            <person name="Coutinho P.M."/>
            <person name="Delaruelle C."/>
            <person name="Detter J.C."/>
            <person name="Deveau A."/>
            <person name="DiFazio S."/>
            <person name="Duplessis S."/>
            <person name="Fraissinet-Tachet L."/>
            <person name="Lucic E."/>
            <person name="Frey-Klett P."/>
            <person name="Fourrey C."/>
            <person name="Feussner I."/>
            <person name="Gay G."/>
            <person name="Grimwood J."/>
            <person name="Hoegger P.J."/>
            <person name="Jain P."/>
            <person name="Kilaru S."/>
            <person name="Labbe J."/>
            <person name="Lin Y.C."/>
            <person name="Legue V."/>
            <person name="Le Tacon F."/>
            <person name="Marmeisse R."/>
            <person name="Melayah D."/>
            <person name="Montanini B."/>
            <person name="Muratet M."/>
            <person name="Nehls U."/>
            <person name="Niculita-Hirzel H."/>
            <person name="Oudot-Le Secq M.P."/>
            <person name="Peter M."/>
            <person name="Quesneville H."/>
            <person name="Rajashekar B."/>
            <person name="Reich M."/>
            <person name="Rouhier N."/>
            <person name="Schmutz J."/>
            <person name="Yin T."/>
            <person name="Chalot M."/>
            <person name="Henrissat B."/>
            <person name="Kuees U."/>
            <person name="Lucas S."/>
            <person name="Van de Peer Y."/>
            <person name="Podila G.K."/>
            <person name="Polle A."/>
            <person name="Pukkila P.J."/>
            <person name="Richardson P.M."/>
            <person name="Rouze P."/>
            <person name="Sanders I.R."/>
            <person name="Stajich J.E."/>
            <person name="Tunlid A."/>
            <person name="Tuskan G."/>
            <person name="Grigoriev I.V."/>
        </authorList>
    </citation>
    <scope>NUCLEOTIDE SEQUENCE [LARGE SCALE GENOMIC DNA]</scope>
    <source>
        <strain evidence="5">S238N-H82 / ATCC MYA-4686</strain>
    </source>
</reference>
<evidence type="ECO:0000259" key="2">
    <source>
        <dbReference type="Pfam" id="PF18718"/>
    </source>
</evidence>
<feature type="compositionally biased region" description="Basic residues" evidence="1">
    <location>
        <begin position="21"/>
        <end position="31"/>
    </location>
</feature>
<feature type="compositionally biased region" description="Basic and acidic residues" evidence="1">
    <location>
        <begin position="275"/>
        <end position="298"/>
    </location>
</feature>
<feature type="region of interest" description="Disordered" evidence="1">
    <location>
        <begin position="1407"/>
        <end position="1427"/>
    </location>
</feature>
<dbReference type="InParanoid" id="B0DJ77"/>